<dbReference type="InterPro" id="IPR000595">
    <property type="entry name" value="cNMP-bd_dom"/>
</dbReference>
<dbReference type="Gene3D" id="2.60.120.10">
    <property type="entry name" value="Jelly Rolls"/>
    <property type="match status" value="1"/>
</dbReference>
<name>A0AA38LK67_TAXCH</name>
<keyword evidence="10" id="KW-0406">Ion transport</keyword>
<keyword evidence="11 13" id="KW-0472">Membrane</keyword>
<feature type="domain" description="Cyclic nucleotide-binding" evidence="14">
    <location>
        <begin position="105"/>
        <end position="201"/>
    </location>
</feature>
<accession>A0AA38LK67</accession>
<dbReference type="PROSITE" id="PS51490">
    <property type="entry name" value="KHA"/>
    <property type="match status" value="1"/>
</dbReference>
<dbReference type="Pfam" id="PF00520">
    <property type="entry name" value="Ion_trans"/>
    <property type="match status" value="1"/>
</dbReference>
<evidence type="ECO:0000256" key="3">
    <source>
        <dbReference type="ARBA" id="ARBA00022448"/>
    </source>
</evidence>
<dbReference type="GO" id="GO:0034702">
    <property type="term" value="C:monoatomic ion channel complex"/>
    <property type="evidence" value="ECO:0007669"/>
    <property type="project" value="UniProtKB-KW"/>
</dbReference>
<evidence type="ECO:0000256" key="4">
    <source>
        <dbReference type="ARBA" id="ARBA00022538"/>
    </source>
</evidence>
<dbReference type="Gene3D" id="1.10.287.70">
    <property type="match status" value="1"/>
</dbReference>
<dbReference type="PROSITE" id="PS50042">
    <property type="entry name" value="CNMP_BINDING_3"/>
    <property type="match status" value="1"/>
</dbReference>
<dbReference type="SUPFAM" id="SSF81324">
    <property type="entry name" value="Voltage-gated potassium channels"/>
    <property type="match status" value="1"/>
</dbReference>
<feature type="non-terminal residue" evidence="16">
    <location>
        <position position="1"/>
    </location>
</feature>
<dbReference type="CDD" id="cd00038">
    <property type="entry name" value="CAP_ED"/>
    <property type="match status" value="1"/>
</dbReference>
<reference evidence="16 17" key="1">
    <citation type="journal article" date="2021" name="Nat. Plants">
        <title>The Taxus genome provides insights into paclitaxel biosynthesis.</title>
        <authorList>
            <person name="Xiong X."/>
            <person name="Gou J."/>
            <person name="Liao Q."/>
            <person name="Li Y."/>
            <person name="Zhou Q."/>
            <person name="Bi G."/>
            <person name="Li C."/>
            <person name="Du R."/>
            <person name="Wang X."/>
            <person name="Sun T."/>
            <person name="Guo L."/>
            <person name="Liang H."/>
            <person name="Lu P."/>
            <person name="Wu Y."/>
            <person name="Zhang Z."/>
            <person name="Ro D.K."/>
            <person name="Shang Y."/>
            <person name="Huang S."/>
            <person name="Yan J."/>
        </authorList>
    </citation>
    <scope>NUCLEOTIDE SEQUENCE [LARGE SCALE GENOMIC DNA]</scope>
    <source>
        <strain evidence="16">Ta-2019</strain>
    </source>
</reference>
<evidence type="ECO:0000256" key="2">
    <source>
        <dbReference type="ARBA" id="ARBA00007929"/>
    </source>
</evidence>
<evidence type="ECO:0000313" key="17">
    <source>
        <dbReference type="Proteomes" id="UP000824469"/>
    </source>
</evidence>
<gene>
    <name evidence="16" type="ORF">KI387_007199</name>
</gene>
<dbReference type="Pfam" id="PF11834">
    <property type="entry name" value="KHA"/>
    <property type="match status" value="1"/>
</dbReference>
<evidence type="ECO:0000256" key="7">
    <source>
        <dbReference type="ARBA" id="ARBA00022882"/>
    </source>
</evidence>
<dbReference type="InterPro" id="IPR005821">
    <property type="entry name" value="Ion_trans_dom"/>
</dbReference>
<evidence type="ECO:0000256" key="1">
    <source>
        <dbReference type="ARBA" id="ARBA00004141"/>
    </source>
</evidence>
<dbReference type="SMART" id="SM00100">
    <property type="entry name" value="cNMP"/>
    <property type="match status" value="1"/>
</dbReference>
<organism evidence="16 17">
    <name type="scientific">Taxus chinensis</name>
    <name type="common">Chinese yew</name>
    <name type="synonym">Taxus wallichiana var. chinensis</name>
    <dbReference type="NCBI Taxonomy" id="29808"/>
    <lineage>
        <taxon>Eukaryota</taxon>
        <taxon>Viridiplantae</taxon>
        <taxon>Streptophyta</taxon>
        <taxon>Embryophyta</taxon>
        <taxon>Tracheophyta</taxon>
        <taxon>Spermatophyta</taxon>
        <taxon>Pinopsida</taxon>
        <taxon>Pinidae</taxon>
        <taxon>Conifers II</taxon>
        <taxon>Cupressales</taxon>
        <taxon>Taxaceae</taxon>
        <taxon>Taxus</taxon>
    </lineage>
</organism>
<dbReference type="SUPFAM" id="SSF51206">
    <property type="entry name" value="cAMP-binding domain-like"/>
    <property type="match status" value="1"/>
</dbReference>
<dbReference type="AlphaFoldDB" id="A0AA38LK67"/>
<feature type="domain" description="KHA" evidence="15">
    <location>
        <begin position="271"/>
        <end position="347"/>
    </location>
</feature>
<evidence type="ECO:0008006" key="18">
    <source>
        <dbReference type="Google" id="ProtNLM"/>
    </source>
</evidence>
<dbReference type="InterPro" id="IPR021789">
    <property type="entry name" value="KHA_dom"/>
</dbReference>
<keyword evidence="5 13" id="KW-0812">Transmembrane</keyword>
<keyword evidence="9 13" id="KW-1133">Transmembrane helix</keyword>
<evidence type="ECO:0000313" key="16">
    <source>
        <dbReference type="EMBL" id="KAH9327021.1"/>
    </source>
</evidence>
<evidence type="ECO:0000256" key="12">
    <source>
        <dbReference type="ARBA" id="ARBA00023303"/>
    </source>
</evidence>
<keyword evidence="7" id="KW-0851">Voltage-gated channel</keyword>
<evidence type="ECO:0000256" key="8">
    <source>
        <dbReference type="ARBA" id="ARBA00022958"/>
    </source>
</evidence>
<proteinExistence type="inferred from homology"/>
<evidence type="ECO:0000256" key="5">
    <source>
        <dbReference type="ARBA" id="ARBA00022692"/>
    </source>
</evidence>
<keyword evidence="4" id="KW-0633">Potassium transport</keyword>
<dbReference type="PANTHER" id="PTHR45743">
    <property type="entry name" value="POTASSIUM CHANNEL AKT1"/>
    <property type="match status" value="1"/>
</dbReference>
<dbReference type="InterPro" id="IPR014710">
    <property type="entry name" value="RmlC-like_jellyroll"/>
</dbReference>
<dbReference type="PANTHER" id="PTHR45743:SF27">
    <property type="entry name" value="POTASSIUM CHANNEL KAT3"/>
    <property type="match status" value="1"/>
</dbReference>
<keyword evidence="12" id="KW-0407">Ion channel</keyword>
<evidence type="ECO:0000256" key="9">
    <source>
        <dbReference type="ARBA" id="ARBA00022989"/>
    </source>
</evidence>
<evidence type="ECO:0000256" key="11">
    <source>
        <dbReference type="ARBA" id="ARBA00023136"/>
    </source>
</evidence>
<dbReference type="Proteomes" id="UP000824469">
    <property type="component" value="Unassembled WGS sequence"/>
</dbReference>
<evidence type="ECO:0000259" key="15">
    <source>
        <dbReference type="PROSITE" id="PS51490"/>
    </source>
</evidence>
<dbReference type="InterPro" id="IPR018490">
    <property type="entry name" value="cNMP-bd_dom_sf"/>
</dbReference>
<keyword evidence="6" id="KW-0631">Potassium channel</keyword>
<evidence type="ECO:0000256" key="13">
    <source>
        <dbReference type="SAM" id="Phobius"/>
    </source>
</evidence>
<comment type="similarity">
    <text evidence="2">Belongs to the potassium channel family. Plant (TC 1.A.1.4) subfamily.</text>
</comment>
<comment type="caution">
    <text evidence="16">The sequence shown here is derived from an EMBL/GenBank/DDBJ whole genome shotgun (WGS) entry which is preliminary data.</text>
</comment>
<feature type="transmembrane region" description="Helical" evidence="13">
    <location>
        <begin position="41"/>
        <end position="62"/>
    </location>
</feature>
<keyword evidence="17" id="KW-1185">Reference proteome</keyword>
<keyword evidence="3" id="KW-0813">Transport</keyword>
<dbReference type="OMA" id="HITACFY"/>
<dbReference type="EMBL" id="JAHRHJ020000002">
    <property type="protein sequence ID" value="KAH9327021.1"/>
    <property type="molecule type" value="Genomic_DNA"/>
</dbReference>
<protein>
    <recommendedName>
        <fullName evidence="18">Potassium channel protein</fullName>
    </recommendedName>
</protein>
<dbReference type="GO" id="GO:0005249">
    <property type="term" value="F:voltage-gated potassium channel activity"/>
    <property type="evidence" value="ECO:0007669"/>
    <property type="project" value="InterPro"/>
</dbReference>
<feature type="transmembrane region" description="Helical" evidence="13">
    <location>
        <begin position="74"/>
        <end position="96"/>
    </location>
</feature>
<evidence type="ECO:0000256" key="6">
    <source>
        <dbReference type="ARBA" id="ARBA00022826"/>
    </source>
</evidence>
<sequence length="347" mass="39559">VTLFSVHITACFYYSLAVNYPDKRKHEKTWVDAAKERNIPMGYVATVYWSISTLTTVGYGDLYAVNTREKVFTMFYMLFNLGLTSYLIGNITTLVVQTAPRTLMFVAEMKAEYFPPKVDIILKNEIPTDFYILVSGTVLLEKQETPNLVGETGVLLNILQPFGVRSRRLCQLLRLSRHDFTQIVQTYMEDGKILAENFLQHLKGLNEPMIKEITSMVHLPFIDENSDDQEKTQNSKTQIFSESYDSLFPYEIGINPINGVWKKPKVSLPKRVTIHNYHPKLIHEPGRLQYAAGRIGKLILLPNTVDELLAMAGSKFGTAKGNRVMDEEGSEIDDLDVVRDDDRLFVC</sequence>
<evidence type="ECO:0000256" key="10">
    <source>
        <dbReference type="ARBA" id="ARBA00023065"/>
    </source>
</evidence>
<dbReference type="InterPro" id="IPR045319">
    <property type="entry name" value="KAT/AKT"/>
</dbReference>
<comment type="subcellular location">
    <subcellularLocation>
        <location evidence="1">Membrane</location>
        <topology evidence="1">Multi-pass membrane protein</topology>
    </subcellularLocation>
</comment>
<evidence type="ECO:0000259" key="14">
    <source>
        <dbReference type="PROSITE" id="PS50042"/>
    </source>
</evidence>
<keyword evidence="8" id="KW-0630">Potassium</keyword>